<proteinExistence type="predicted"/>
<sequence>MLEDRLKELFDELNIKPTPRPSPVSAVDIVWHGRRIRNRRRRVAVVGTALTTTALVAAAGFALTRPSNDPTPATPPLHTSTPSPATSAPATPSPATPPPTQLPPTPITTQAPATTPPTRLPATPAPPAATPIPTPNVAPATSTR</sequence>
<dbReference type="EMBL" id="RBXR01000001">
    <property type="protein sequence ID" value="RKT73940.1"/>
    <property type="molecule type" value="Genomic_DNA"/>
</dbReference>
<feature type="region of interest" description="Disordered" evidence="1">
    <location>
        <begin position="64"/>
        <end position="144"/>
    </location>
</feature>
<dbReference type="Proteomes" id="UP000272729">
    <property type="component" value="Unassembled WGS sequence"/>
</dbReference>
<evidence type="ECO:0000256" key="1">
    <source>
        <dbReference type="SAM" id="MobiDB-lite"/>
    </source>
</evidence>
<evidence type="ECO:0000313" key="3">
    <source>
        <dbReference type="EMBL" id="RKT73940.1"/>
    </source>
</evidence>
<keyword evidence="2" id="KW-0812">Transmembrane</keyword>
<feature type="transmembrane region" description="Helical" evidence="2">
    <location>
        <begin position="43"/>
        <end position="63"/>
    </location>
</feature>
<feature type="compositionally biased region" description="Pro residues" evidence="1">
    <location>
        <begin position="91"/>
        <end position="106"/>
    </location>
</feature>
<keyword evidence="4" id="KW-1185">Reference proteome</keyword>
<comment type="caution">
    <text evidence="3">The sequence shown here is derived from an EMBL/GenBank/DDBJ whole genome shotgun (WGS) entry which is preliminary data.</text>
</comment>
<feature type="compositionally biased region" description="Low complexity" evidence="1">
    <location>
        <begin position="76"/>
        <end position="90"/>
    </location>
</feature>
<gene>
    <name evidence="3" type="ORF">DFJ66_7280</name>
</gene>
<dbReference type="RefSeq" id="WP_147459444.1">
    <property type="nucleotide sequence ID" value="NZ_JBIUBA010000086.1"/>
</dbReference>
<accession>A0A495XHV3</accession>
<evidence type="ECO:0000256" key="2">
    <source>
        <dbReference type="SAM" id="Phobius"/>
    </source>
</evidence>
<dbReference type="AlphaFoldDB" id="A0A495XHV3"/>
<feature type="compositionally biased region" description="Pro residues" evidence="1">
    <location>
        <begin position="114"/>
        <end position="136"/>
    </location>
</feature>
<protein>
    <submittedName>
        <fullName evidence="3">Uncharacterized protein</fullName>
    </submittedName>
</protein>
<dbReference type="PRINTS" id="PR01217">
    <property type="entry name" value="PRICHEXTENSN"/>
</dbReference>
<evidence type="ECO:0000313" key="4">
    <source>
        <dbReference type="Proteomes" id="UP000272729"/>
    </source>
</evidence>
<keyword evidence="2" id="KW-0472">Membrane</keyword>
<reference evidence="3 4" key="1">
    <citation type="submission" date="2018-10" db="EMBL/GenBank/DDBJ databases">
        <title>Sequencing the genomes of 1000 actinobacteria strains.</title>
        <authorList>
            <person name="Klenk H.-P."/>
        </authorList>
    </citation>
    <scope>NUCLEOTIDE SEQUENCE [LARGE SCALE GENOMIC DNA]</scope>
    <source>
        <strain evidence="3 4">DSM 43911</strain>
    </source>
</reference>
<name>A0A495XHV3_9PSEU</name>
<organism evidence="3 4">
    <name type="scientific">Saccharothrix variisporea</name>
    <dbReference type="NCBI Taxonomy" id="543527"/>
    <lineage>
        <taxon>Bacteria</taxon>
        <taxon>Bacillati</taxon>
        <taxon>Actinomycetota</taxon>
        <taxon>Actinomycetes</taxon>
        <taxon>Pseudonocardiales</taxon>
        <taxon>Pseudonocardiaceae</taxon>
        <taxon>Saccharothrix</taxon>
    </lineage>
</organism>
<keyword evidence="2" id="KW-1133">Transmembrane helix</keyword>